<evidence type="ECO:0000256" key="9">
    <source>
        <dbReference type="PIRSR" id="PIRSR602401-1"/>
    </source>
</evidence>
<dbReference type="RefSeq" id="XP_009549650.1">
    <property type="nucleotide sequence ID" value="XM_009551355.1"/>
</dbReference>
<evidence type="ECO:0000256" key="1">
    <source>
        <dbReference type="ARBA" id="ARBA00001971"/>
    </source>
</evidence>
<evidence type="ECO:0000256" key="7">
    <source>
        <dbReference type="ARBA" id="ARBA00023004"/>
    </source>
</evidence>
<dbReference type="InterPro" id="IPR050121">
    <property type="entry name" value="Cytochrome_P450_monoxygenase"/>
</dbReference>
<dbReference type="PRINTS" id="PR00463">
    <property type="entry name" value="EP450I"/>
</dbReference>
<dbReference type="PROSITE" id="PS00086">
    <property type="entry name" value="CYTOCHROME_P450"/>
    <property type="match status" value="1"/>
</dbReference>
<dbReference type="SUPFAM" id="SSF48264">
    <property type="entry name" value="Cytochrome P450"/>
    <property type="match status" value="1"/>
</dbReference>
<dbReference type="GO" id="GO:0020037">
    <property type="term" value="F:heme binding"/>
    <property type="evidence" value="ECO:0007669"/>
    <property type="project" value="InterPro"/>
</dbReference>
<dbReference type="InterPro" id="IPR002401">
    <property type="entry name" value="Cyt_P450_E_grp-I"/>
</dbReference>
<dbReference type="HOGENOM" id="CLU_001570_5_11_1"/>
<dbReference type="GO" id="GO:0005506">
    <property type="term" value="F:iron ion binding"/>
    <property type="evidence" value="ECO:0007669"/>
    <property type="project" value="InterPro"/>
</dbReference>
<dbReference type="Pfam" id="PF00067">
    <property type="entry name" value="p450"/>
    <property type="match status" value="1"/>
</dbReference>
<comment type="pathway">
    <text evidence="2">Secondary metabolite biosynthesis.</text>
</comment>
<evidence type="ECO:0000256" key="3">
    <source>
        <dbReference type="ARBA" id="ARBA00010617"/>
    </source>
</evidence>
<dbReference type="Gene3D" id="1.10.630.10">
    <property type="entry name" value="Cytochrome P450"/>
    <property type="match status" value="1"/>
</dbReference>
<dbReference type="EMBL" id="KI925462">
    <property type="protein sequence ID" value="ETW78171.1"/>
    <property type="molecule type" value="Genomic_DNA"/>
</dbReference>
<organism evidence="11 12">
    <name type="scientific">Heterobasidion irregulare (strain TC 32-1)</name>
    <dbReference type="NCBI Taxonomy" id="747525"/>
    <lineage>
        <taxon>Eukaryota</taxon>
        <taxon>Fungi</taxon>
        <taxon>Dikarya</taxon>
        <taxon>Basidiomycota</taxon>
        <taxon>Agaricomycotina</taxon>
        <taxon>Agaricomycetes</taxon>
        <taxon>Russulales</taxon>
        <taxon>Bondarzewiaceae</taxon>
        <taxon>Heterobasidion</taxon>
        <taxon>Heterobasidion annosum species complex</taxon>
    </lineage>
</organism>
<dbReference type="PANTHER" id="PTHR24305:SF166">
    <property type="entry name" value="CYTOCHROME P450 12A4, MITOCHONDRIAL-RELATED"/>
    <property type="match status" value="1"/>
</dbReference>
<comment type="similarity">
    <text evidence="3 10">Belongs to the cytochrome P450 family.</text>
</comment>
<dbReference type="Proteomes" id="UP000030671">
    <property type="component" value="Unassembled WGS sequence"/>
</dbReference>
<keyword evidence="6 10" id="KW-0560">Oxidoreductase</keyword>
<dbReference type="STRING" id="747525.W4JZ66"/>
<comment type="cofactor">
    <cofactor evidence="1 9">
        <name>heme</name>
        <dbReference type="ChEBI" id="CHEBI:30413"/>
    </cofactor>
</comment>
<keyword evidence="4 9" id="KW-0349">Heme</keyword>
<keyword evidence="12" id="KW-1185">Reference proteome</keyword>
<evidence type="ECO:0000256" key="8">
    <source>
        <dbReference type="ARBA" id="ARBA00023033"/>
    </source>
</evidence>
<dbReference type="eggNOG" id="KOG0157">
    <property type="taxonomic scope" value="Eukaryota"/>
</dbReference>
<dbReference type="OrthoDB" id="1470350at2759"/>
<evidence type="ECO:0000256" key="2">
    <source>
        <dbReference type="ARBA" id="ARBA00005179"/>
    </source>
</evidence>
<keyword evidence="8 10" id="KW-0503">Monooxygenase</keyword>
<keyword evidence="7 9" id="KW-0408">Iron</keyword>
<gene>
    <name evidence="11" type="primary">cyp22</name>
    <name evidence="11" type="ORF">HETIRDRAFT_55663</name>
</gene>
<dbReference type="InParanoid" id="W4JZ66"/>
<dbReference type="InterPro" id="IPR001128">
    <property type="entry name" value="Cyt_P450"/>
</dbReference>
<feature type="binding site" description="axial binding residue" evidence="9">
    <location>
        <position position="491"/>
    </location>
    <ligand>
        <name>heme</name>
        <dbReference type="ChEBI" id="CHEBI:30413"/>
    </ligand>
    <ligandPart>
        <name>Fe</name>
        <dbReference type="ChEBI" id="CHEBI:18248"/>
    </ligandPart>
</feature>
<dbReference type="PANTHER" id="PTHR24305">
    <property type="entry name" value="CYTOCHROME P450"/>
    <property type="match status" value="1"/>
</dbReference>
<keyword evidence="5 9" id="KW-0479">Metal-binding</keyword>
<evidence type="ECO:0000313" key="12">
    <source>
        <dbReference type="Proteomes" id="UP000030671"/>
    </source>
</evidence>
<dbReference type="AlphaFoldDB" id="W4JZ66"/>
<dbReference type="GO" id="GO:0004497">
    <property type="term" value="F:monooxygenase activity"/>
    <property type="evidence" value="ECO:0007669"/>
    <property type="project" value="UniProtKB-KW"/>
</dbReference>
<protein>
    <submittedName>
        <fullName evidence="11">Cytochrome P450 monooxygenase 22</fullName>
    </submittedName>
</protein>
<evidence type="ECO:0000256" key="5">
    <source>
        <dbReference type="ARBA" id="ARBA00022723"/>
    </source>
</evidence>
<dbReference type="InterPro" id="IPR036396">
    <property type="entry name" value="Cyt_P450_sf"/>
</dbReference>
<dbReference type="KEGG" id="hir:HETIRDRAFT_55663"/>
<dbReference type="InterPro" id="IPR017972">
    <property type="entry name" value="Cyt_P450_CS"/>
</dbReference>
<evidence type="ECO:0000313" key="11">
    <source>
        <dbReference type="EMBL" id="ETW78171.1"/>
    </source>
</evidence>
<sequence length="552" mass="62294">MLSILAQLSLGALASFVLWWIYRRVNTVSVSGVPGPKAESLWLGNLRQLLREEVGETDHQWRRAFGNIVRFKAPFGEDRLWISDPKTIQYILNTSRYYFVKPYDARFLLNAATGNGIIGAEGESHVRMRRVLSPAFGIKESKALVPLFRESVQTLIEQLEDSIAQNPHGSYVVNIPTVVGRANLDALGKAAFEYDFGSLRGKNTELEESLHQFTAKGYGLPSNWKLFMQGIMAHAPPRLLNMMTYYPSESLEFLQRHVRLSNDISKTLLSQKQNALEEGNLGKDVLSLVVKANLSETEKHRLEDEEVIPQLSSILSAGYETTTNSIGWILFELARHPEKQRKLYDEVIRAQEAAEAQGQTELSYEKVANLPYLNAVIKETFRFDTVVPHLFRQATRDDILPLSKAIKTSSGKIVDSVPIPKGIRIVISNVGFNQDETIWGHDAGTWRPERWLDGTVERSVWNKNQALDGDANMNLGVMNNLMSFGSGHRGCIGWRFALVETQIFLFEMIRKFNFEVTEDTKEGRVRRENCLVTQPLVEGKEVGSLPIRISAA</sequence>
<dbReference type="GeneID" id="20678339"/>
<evidence type="ECO:0000256" key="4">
    <source>
        <dbReference type="ARBA" id="ARBA00022617"/>
    </source>
</evidence>
<evidence type="ECO:0000256" key="10">
    <source>
        <dbReference type="RuleBase" id="RU000461"/>
    </source>
</evidence>
<dbReference type="PRINTS" id="PR00385">
    <property type="entry name" value="P450"/>
</dbReference>
<proteinExistence type="inferred from homology"/>
<accession>W4JZ66</accession>
<evidence type="ECO:0000256" key="6">
    <source>
        <dbReference type="ARBA" id="ARBA00023002"/>
    </source>
</evidence>
<reference evidence="11 12" key="1">
    <citation type="journal article" date="2012" name="New Phytol.">
        <title>Insight into trade-off between wood decay and parasitism from the genome of a fungal forest pathogen.</title>
        <authorList>
            <person name="Olson A."/>
            <person name="Aerts A."/>
            <person name="Asiegbu F."/>
            <person name="Belbahri L."/>
            <person name="Bouzid O."/>
            <person name="Broberg A."/>
            <person name="Canback B."/>
            <person name="Coutinho P.M."/>
            <person name="Cullen D."/>
            <person name="Dalman K."/>
            <person name="Deflorio G."/>
            <person name="van Diepen L.T."/>
            <person name="Dunand C."/>
            <person name="Duplessis S."/>
            <person name="Durling M."/>
            <person name="Gonthier P."/>
            <person name="Grimwood J."/>
            <person name="Fossdal C.G."/>
            <person name="Hansson D."/>
            <person name="Henrissat B."/>
            <person name="Hietala A."/>
            <person name="Himmelstrand K."/>
            <person name="Hoffmeister D."/>
            <person name="Hogberg N."/>
            <person name="James T.Y."/>
            <person name="Karlsson M."/>
            <person name="Kohler A."/>
            <person name="Kues U."/>
            <person name="Lee Y.H."/>
            <person name="Lin Y.C."/>
            <person name="Lind M."/>
            <person name="Lindquist E."/>
            <person name="Lombard V."/>
            <person name="Lucas S."/>
            <person name="Lunden K."/>
            <person name="Morin E."/>
            <person name="Murat C."/>
            <person name="Park J."/>
            <person name="Raffaello T."/>
            <person name="Rouze P."/>
            <person name="Salamov A."/>
            <person name="Schmutz J."/>
            <person name="Solheim H."/>
            <person name="Stahlberg J."/>
            <person name="Velez H."/>
            <person name="de Vries R.P."/>
            <person name="Wiebenga A."/>
            <person name="Woodward S."/>
            <person name="Yakovlev I."/>
            <person name="Garbelotto M."/>
            <person name="Martin F."/>
            <person name="Grigoriev I.V."/>
            <person name="Stenlid J."/>
        </authorList>
    </citation>
    <scope>NUCLEOTIDE SEQUENCE [LARGE SCALE GENOMIC DNA]</scope>
    <source>
        <strain evidence="11 12">TC 32-1</strain>
    </source>
</reference>
<name>W4JZ66_HETIT</name>
<dbReference type="GO" id="GO:0016705">
    <property type="term" value="F:oxidoreductase activity, acting on paired donors, with incorporation or reduction of molecular oxygen"/>
    <property type="evidence" value="ECO:0007669"/>
    <property type="project" value="InterPro"/>
</dbReference>